<protein>
    <recommendedName>
        <fullName evidence="3">F-box domain-containing protein</fullName>
    </recommendedName>
</protein>
<evidence type="ECO:0008006" key="3">
    <source>
        <dbReference type="Google" id="ProtNLM"/>
    </source>
</evidence>
<sequence length="169" mass="19224">MTPPTISSLPPDIVKRVCEFILLHPVHWRFTRTSIIHPDLASLALACRSLSGPALDTLWRTLGIISPLLHTLPEDLCTTALMFDGQPNDTELQWVLLRTRFRVFQYSRRVREISPYDPYSYDPLSGDLIHHERRYSLGCHCHIPSAVWDILSAFGPRPLLPNLQSVTSA</sequence>
<accession>A0A1M2V4D2</accession>
<proteinExistence type="predicted"/>
<evidence type="ECO:0000313" key="1">
    <source>
        <dbReference type="EMBL" id="OJT02413.1"/>
    </source>
</evidence>
<organism evidence="1 2">
    <name type="scientific">Trametes pubescens</name>
    <name type="common">White-rot fungus</name>
    <dbReference type="NCBI Taxonomy" id="154538"/>
    <lineage>
        <taxon>Eukaryota</taxon>
        <taxon>Fungi</taxon>
        <taxon>Dikarya</taxon>
        <taxon>Basidiomycota</taxon>
        <taxon>Agaricomycotina</taxon>
        <taxon>Agaricomycetes</taxon>
        <taxon>Polyporales</taxon>
        <taxon>Polyporaceae</taxon>
        <taxon>Trametes</taxon>
    </lineage>
</organism>
<dbReference type="Proteomes" id="UP000184267">
    <property type="component" value="Unassembled WGS sequence"/>
</dbReference>
<dbReference type="AlphaFoldDB" id="A0A1M2V4D2"/>
<dbReference type="EMBL" id="MNAD01001671">
    <property type="protein sequence ID" value="OJT02413.1"/>
    <property type="molecule type" value="Genomic_DNA"/>
</dbReference>
<evidence type="ECO:0000313" key="2">
    <source>
        <dbReference type="Proteomes" id="UP000184267"/>
    </source>
</evidence>
<gene>
    <name evidence="1" type="ORF">TRAPUB_7066</name>
</gene>
<keyword evidence="2" id="KW-1185">Reference proteome</keyword>
<reference evidence="1 2" key="1">
    <citation type="submission" date="2016-10" db="EMBL/GenBank/DDBJ databases">
        <title>Genome sequence of the basidiomycete white-rot fungus Trametes pubescens.</title>
        <authorList>
            <person name="Makela M.R."/>
            <person name="Granchi Z."/>
            <person name="Peng M."/>
            <person name="De Vries R.P."/>
            <person name="Grigoriev I."/>
            <person name="Riley R."/>
            <person name="Hilden K."/>
        </authorList>
    </citation>
    <scope>NUCLEOTIDE SEQUENCE [LARGE SCALE GENOMIC DNA]</scope>
    <source>
        <strain evidence="1 2">FBCC735</strain>
    </source>
</reference>
<name>A0A1M2V4D2_TRAPU</name>
<comment type="caution">
    <text evidence="1">The sequence shown here is derived from an EMBL/GenBank/DDBJ whole genome shotgun (WGS) entry which is preliminary data.</text>
</comment>